<feature type="region of interest" description="Disordered" evidence="1">
    <location>
        <begin position="1"/>
        <end position="23"/>
    </location>
</feature>
<protein>
    <submittedName>
        <fullName evidence="2">Uncharacterized protein</fullName>
    </submittedName>
</protein>
<reference evidence="2 3" key="1">
    <citation type="submission" date="2015-07" db="EMBL/GenBank/DDBJ databases">
        <title>The genome of Dufourea novaeangliae.</title>
        <authorList>
            <person name="Pan H."/>
            <person name="Kapheim K."/>
        </authorList>
    </citation>
    <scope>NUCLEOTIDE SEQUENCE [LARGE SCALE GENOMIC DNA]</scope>
    <source>
        <strain evidence="2">0120121106</strain>
        <tissue evidence="2">Whole body</tissue>
    </source>
</reference>
<dbReference type="AlphaFoldDB" id="A0A154PI71"/>
<dbReference type="EMBL" id="KQ434923">
    <property type="protein sequence ID" value="KZC11512.1"/>
    <property type="molecule type" value="Genomic_DNA"/>
</dbReference>
<accession>A0A154PI71</accession>
<dbReference type="Proteomes" id="UP000076502">
    <property type="component" value="Unassembled WGS sequence"/>
</dbReference>
<gene>
    <name evidence="2" type="ORF">WN55_03071</name>
</gene>
<proteinExistence type="predicted"/>
<evidence type="ECO:0000313" key="2">
    <source>
        <dbReference type="EMBL" id="KZC11512.1"/>
    </source>
</evidence>
<keyword evidence="3" id="KW-1185">Reference proteome</keyword>
<organism evidence="2 3">
    <name type="scientific">Dufourea novaeangliae</name>
    <name type="common">Sweat bee</name>
    <dbReference type="NCBI Taxonomy" id="178035"/>
    <lineage>
        <taxon>Eukaryota</taxon>
        <taxon>Metazoa</taxon>
        <taxon>Ecdysozoa</taxon>
        <taxon>Arthropoda</taxon>
        <taxon>Hexapoda</taxon>
        <taxon>Insecta</taxon>
        <taxon>Pterygota</taxon>
        <taxon>Neoptera</taxon>
        <taxon>Endopterygota</taxon>
        <taxon>Hymenoptera</taxon>
        <taxon>Apocrita</taxon>
        <taxon>Aculeata</taxon>
        <taxon>Apoidea</taxon>
        <taxon>Anthophila</taxon>
        <taxon>Halictidae</taxon>
        <taxon>Rophitinae</taxon>
        <taxon>Dufourea</taxon>
    </lineage>
</organism>
<evidence type="ECO:0000256" key="1">
    <source>
        <dbReference type="SAM" id="MobiDB-lite"/>
    </source>
</evidence>
<name>A0A154PI71_DUFNO</name>
<evidence type="ECO:0000313" key="3">
    <source>
        <dbReference type="Proteomes" id="UP000076502"/>
    </source>
</evidence>
<sequence length="68" mass="7607">MSNPSRAPFKKDQEDGPILSSGMQNVRRSLCQGPVAVHYSEIDLSRIRDRHQNVQQIFPADGRTVVTA</sequence>